<dbReference type="Gene3D" id="3.80.10.10">
    <property type="entry name" value="Ribonuclease Inhibitor"/>
    <property type="match status" value="2"/>
</dbReference>
<reference evidence="3" key="1">
    <citation type="submission" date="2023-07" db="EMBL/GenBank/DDBJ databases">
        <title>Two novel species in the genus Flavivirga.</title>
        <authorList>
            <person name="Kwon K."/>
        </authorList>
    </citation>
    <scope>NUCLEOTIDE SEQUENCE</scope>
    <source>
        <strain evidence="3">KCTC 52353</strain>
    </source>
</reference>
<evidence type="ECO:0000313" key="4">
    <source>
        <dbReference type="Proteomes" id="UP001176883"/>
    </source>
</evidence>
<feature type="non-terminal residue" evidence="3">
    <location>
        <position position="1"/>
    </location>
</feature>
<keyword evidence="4" id="KW-1185">Reference proteome</keyword>
<sequence>NDCSPIVYIPDVNFKNALLSNTAINPNNDTEISYNEAAAFTGTMDVSRKGIADLTGIEAFVNITHLYCRDNALTSLDVSANTALTRLYCDDNALTSLDVSANTALRGLYCDDNALTSLNVANGNNTNLITFTAENNPNLSCIQVDDVTYSNTNWANDIDTTASFSTDCSPIVYIPDVNFKNALLSNTAVNTNNDTEISYNEAAAFTGTMDVSFNNIADLTGIEAFVNITRLYCNYNNLTSLEVANNLALEELRCNSNNLTSLDVSANTALTRLICYDNALTSLDVSANTALTSLYCNNNALTSLNVANGNNTNLITFTAENNPNLSCIQVDDVTYSNANWANDIDTTASFSNDCSPIVYIPDVNFKNALLSNTAINPNNDTEISYN</sequence>
<dbReference type="Proteomes" id="UP001176883">
    <property type="component" value="Unassembled WGS sequence"/>
</dbReference>
<dbReference type="InterPro" id="IPR052574">
    <property type="entry name" value="CDIRP"/>
</dbReference>
<accession>A0ABT8WDU4</accession>
<comment type="caution">
    <text evidence="3">The sequence shown here is derived from an EMBL/GenBank/DDBJ whole genome shotgun (WGS) entry which is preliminary data.</text>
</comment>
<dbReference type="PANTHER" id="PTHR47566:SF1">
    <property type="entry name" value="PROTEIN NUD1"/>
    <property type="match status" value="1"/>
</dbReference>
<evidence type="ECO:0000256" key="1">
    <source>
        <dbReference type="ARBA" id="ARBA00022614"/>
    </source>
</evidence>
<gene>
    <name evidence="3" type="ORF">Q4Q35_15500</name>
</gene>
<keyword evidence="2" id="KW-0677">Repeat</keyword>
<protein>
    <submittedName>
        <fullName evidence="3">Uncharacterized protein</fullName>
    </submittedName>
</protein>
<name>A0ABT8WDU4_9FLAO</name>
<evidence type="ECO:0000256" key="2">
    <source>
        <dbReference type="ARBA" id="ARBA00022737"/>
    </source>
</evidence>
<keyword evidence="1" id="KW-0433">Leucine-rich repeat</keyword>
<feature type="non-terminal residue" evidence="3">
    <location>
        <position position="386"/>
    </location>
</feature>
<dbReference type="PANTHER" id="PTHR47566">
    <property type="match status" value="1"/>
</dbReference>
<organism evidence="3 4">
    <name type="scientific">Flavivirga aquimarina</name>
    <dbReference type="NCBI Taxonomy" id="2027862"/>
    <lineage>
        <taxon>Bacteria</taxon>
        <taxon>Pseudomonadati</taxon>
        <taxon>Bacteroidota</taxon>
        <taxon>Flavobacteriia</taxon>
        <taxon>Flavobacteriales</taxon>
        <taxon>Flavobacteriaceae</taxon>
        <taxon>Flavivirga</taxon>
    </lineage>
</organism>
<dbReference type="InterPro" id="IPR032675">
    <property type="entry name" value="LRR_dom_sf"/>
</dbReference>
<dbReference type="SUPFAM" id="SSF52058">
    <property type="entry name" value="L domain-like"/>
    <property type="match status" value="1"/>
</dbReference>
<proteinExistence type="predicted"/>
<dbReference type="EMBL" id="JAUOEK010000143">
    <property type="protein sequence ID" value="MDO5971213.1"/>
    <property type="molecule type" value="Genomic_DNA"/>
</dbReference>
<evidence type="ECO:0000313" key="3">
    <source>
        <dbReference type="EMBL" id="MDO5971213.1"/>
    </source>
</evidence>